<dbReference type="PROSITE" id="PS00923">
    <property type="entry name" value="ASP_GLU_RACEMASE_1"/>
    <property type="match status" value="1"/>
</dbReference>
<feature type="binding site" evidence="7">
    <location>
        <begin position="49"/>
        <end position="50"/>
    </location>
    <ligand>
        <name>substrate</name>
    </ligand>
</feature>
<comment type="pathway">
    <text evidence="7">Cell wall biogenesis; peptidoglycan biosynthesis.</text>
</comment>
<keyword evidence="4 7" id="KW-0573">Peptidoglycan synthesis</keyword>
<feature type="binding site" evidence="7">
    <location>
        <begin position="81"/>
        <end position="82"/>
    </location>
    <ligand>
        <name>substrate</name>
    </ligand>
</feature>
<evidence type="ECO:0000256" key="3">
    <source>
        <dbReference type="ARBA" id="ARBA00022960"/>
    </source>
</evidence>
<keyword evidence="6 7" id="KW-0961">Cell wall biogenesis/degradation</keyword>
<dbReference type="InterPro" id="IPR004391">
    <property type="entry name" value="Glu_race"/>
</dbReference>
<dbReference type="SUPFAM" id="SSF53681">
    <property type="entry name" value="Aspartate/glutamate racemase"/>
    <property type="match status" value="2"/>
</dbReference>
<evidence type="ECO:0000256" key="2">
    <source>
        <dbReference type="ARBA" id="ARBA00013090"/>
    </source>
</evidence>
<dbReference type="OrthoDB" id="9801055at2"/>
<organism evidence="8 9">
    <name type="scientific">Oceanithermus desulfurans NBRC 100063</name>
    <dbReference type="NCBI Taxonomy" id="1227550"/>
    <lineage>
        <taxon>Bacteria</taxon>
        <taxon>Thermotogati</taxon>
        <taxon>Deinococcota</taxon>
        <taxon>Deinococci</taxon>
        <taxon>Thermales</taxon>
        <taxon>Thermaceae</taxon>
        <taxon>Oceanithermus</taxon>
    </lineage>
</organism>
<dbReference type="UniPathway" id="UPA00219"/>
<dbReference type="AlphaFoldDB" id="A0A511RNF7"/>
<comment type="similarity">
    <text evidence="7">Belongs to the aspartate/glutamate racemases family.</text>
</comment>
<keyword evidence="3 7" id="KW-0133">Cell shape</keyword>
<dbReference type="NCBIfam" id="TIGR00067">
    <property type="entry name" value="glut_race"/>
    <property type="match status" value="1"/>
</dbReference>
<dbReference type="PROSITE" id="PS00924">
    <property type="entry name" value="ASP_GLU_RACEMASE_2"/>
    <property type="match status" value="1"/>
</dbReference>
<dbReference type="GO" id="GO:0009252">
    <property type="term" value="P:peptidoglycan biosynthetic process"/>
    <property type="evidence" value="ECO:0007669"/>
    <property type="project" value="UniProtKB-UniRule"/>
</dbReference>
<feature type="active site" description="Proton donor/acceptor" evidence="7">
    <location>
        <position position="184"/>
    </location>
</feature>
<dbReference type="EMBL" id="BJXN01000012">
    <property type="protein sequence ID" value="GEM90336.1"/>
    <property type="molecule type" value="Genomic_DNA"/>
</dbReference>
<accession>A0A511RNF7</accession>
<dbReference type="GO" id="GO:0008360">
    <property type="term" value="P:regulation of cell shape"/>
    <property type="evidence" value="ECO:0007669"/>
    <property type="project" value="UniProtKB-KW"/>
</dbReference>
<name>A0A511RNF7_9DEIN</name>
<comment type="function">
    <text evidence="7">Provides the (R)-glutamate required for cell wall biosynthesis.</text>
</comment>
<dbReference type="RefSeq" id="WP_147147979.1">
    <property type="nucleotide sequence ID" value="NZ_BJXN01000012.1"/>
</dbReference>
<dbReference type="InterPro" id="IPR033134">
    <property type="entry name" value="Asp/Glu_racemase_AS_2"/>
</dbReference>
<reference evidence="8 9" key="1">
    <citation type="submission" date="2019-07" db="EMBL/GenBank/DDBJ databases">
        <title>Whole genome shotgun sequence of Oceanithermus desulfurans NBRC 100063.</title>
        <authorList>
            <person name="Hosoyama A."/>
            <person name="Uohara A."/>
            <person name="Ohji S."/>
            <person name="Ichikawa N."/>
        </authorList>
    </citation>
    <scope>NUCLEOTIDE SEQUENCE [LARGE SCALE GENOMIC DNA]</scope>
    <source>
        <strain evidence="8 9">NBRC 100063</strain>
    </source>
</reference>
<dbReference type="Proteomes" id="UP000321827">
    <property type="component" value="Unassembled WGS sequence"/>
</dbReference>
<keyword evidence="5 7" id="KW-0413">Isomerase</keyword>
<dbReference type="Pfam" id="PF01177">
    <property type="entry name" value="Asp_Glu_race"/>
    <property type="match status" value="1"/>
</dbReference>
<feature type="binding site" evidence="7">
    <location>
        <begin position="17"/>
        <end position="18"/>
    </location>
    <ligand>
        <name>substrate</name>
    </ligand>
</feature>
<feature type="binding site" evidence="7">
    <location>
        <begin position="185"/>
        <end position="186"/>
    </location>
    <ligand>
        <name>substrate</name>
    </ligand>
</feature>
<evidence type="ECO:0000256" key="1">
    <source>
        <dbReference type="ARBA" id="ARBA00001602"/>
    </source>
</evidence>
<evidence type="ECO:0000313" key="9">
    <source>
        <dbReference type="Proteomes" id="UP000321827"/>
    </source>
</evidence>
<dbReference type="PANTHER" id="PTHR21198:SF2">
    <property type="entry name" value="GLUTAMATE RACEMASE"/>
    <property type="match status" value="1"/>
</dbReference>
<sequence>MSPDAPAPLEQPIGVFDSGVGGLTVLEALRRALPGRDFLYFGDTARVPYGSKPPELVRRFAWEISGFLLRQGAVALVVACNTASSVALDDLSRLGVPVTGVIDPAVAEAGRYGHVGVIGTRATVASGAYQSRLEAEGKRVWSLATPLFVPIVEEGLWSDGVAELVARHYLEGAPEDLEALILGCTHYPYLKPLLERLRPELTLIDSAEPTARAVAGSLPAGPGSGRVVHFVTGDPEAYRALAARLGVHAGEVHKVELGAL</sequence>
<comment type="catalytic activity">
    <reaction evidence="1 7">
        <text>L-glutamate = D-glutamate</text>
        <dbReference type="Rhea" id="RHEA:12813"/>
        <dbReference type="ChEBI" id="CHEBI:29985"/>
        <dbReference type="ChEBI" id="CHEBI:29986"/>
        <dbReference type="EC" id="5.1.1.3"/>
    </reaction>
</comment>
<dbReference type="InterPro" id="IPR018187">
    <property type="entry name" value="Asp/Glu_racemase_AS_1"/>
</dbReference>
<dbReference type="GO" id="GO:0071555">
    <property type="term" value="P:cell wall organization"/>
    <property type="evidence" value="ECO:0007669"/>
    <property type="project" value="UniProtKB-KW"/>
</dbReference>
<evidence type="ECO:0000256" key="4">
    <source>
        <dbReference type="ARBA" id="ARBA00022984"/>
    </source>
</evidence>
<dbReference type="EC" id="5.1.1.3" evidence="2 7"/>
<dbReference type="InterPro" id="IPR001920">
    <property type="entry name" value="Asp/Glu_race"/>
</dbReference>
<feature type="active site" description="Proton donor/acceptor" evidence="7">
    <location>
        <position position="80"/>
    </location>
</feature>
<dbReference type="PANTHER" id="PTHR21198">
    <property type="entry name" value="GLUTAMATE RACEMASE"/>
    <property type="match status" value="1"/>
</dbReference>
<proteinExistence type="inferred from homology"/>
<comment type="caution">
    <text evidence="8">The sequence shown here is derived from an EMBL/GenBank/DDBJ whole genome shotgun (WGS) entry which is preliminary data.</text>
</comment>
<dbReference type="GO" id="GO:0008881">
    <property type="term" value="F:glutamate racemase activity"/>
    <property type="evidence" value="ECO:0007669"/>
    <property type="project" value="UniProtKB-UniRule"/>
</dbReference>
<dbReference type="Gene3D" id="3.40.50.1860">
    <property type="match status" value="2"/>
</dbReference>
<evidence type="ECO:0000313" key="8">
    <source>
        <dbReference type="EMBL" id="GEM90336.1"/>
    </source>
</evidence>
<dbReference type="InterPro" id="IPR015942">
    <property type="entry name" value="Asp/Glu/hydantoin_racemase"/>
</dbReference>
<protein>
    <recommendedName>
        <fullName evidence="2 7">Glutamate racemase</fullName>
        <ecNumber evidence="2 7">5.1.1.3</ecNumber>
    </recommendedName>
</protein>
<evidence type="ECO:0000256" key="7">
    <source>
        <dbReference type="HAMAP-Rule" id="MF_00258"/>
    </source>
</evidence>
<dbReference type="HAMAP" id="MF_00258">
    <property type="entry name" value="Glu_racemase"/>
    <property type="match status" value="1"/>
</dbReference>
<evidence type="ECO:0000256" key="5">
    <source>
        <dbReference type="ARBA" id="ARBA00023235"/>
    </source>
</evidence>
<gene>
    <name evidence="7 8" type="primary">murI</name>
    <name evidence="8" type="ORF">ODE01S_17700</name>
</gene>
<evidence type="ECO:0000256" key="6">
    <source>
        <dbReference type="ARBA" id="ARBA00023316"/>
    </source>
</evidence>